<dbReference type="KEGG" id="thb:N186_06445"/>
<evidence type="ECO:0000313" key="1">
    <source>
        <dbReference type="EMBL" id="AGT35627.1"/>
    </source>
</evidence>
<dbReference type="PATRIC" id="fig|1365176.7.peg.1268"/>
<protein>
    <submittedName>
        <fullName evidence="1">Uncharacterized protein</fullName>
    </submittedName>
</protein>
<reference evidence="1 2" key="1">
    <citation type="journal article" date="2013" name="Genome Announc.">
        <title>Complete Genomic Sequence of 'Thermofilum adornatus' Strain 1910bT, a Hyperthermophilic Anaerobic Organotrophic Crenarchaeon.</title>
        <authorList>
            <person name="Dominova I.N."/>
            <person name="Kublanov I.V."/>
            <person name="Podosokorskaya O.A."/>
            <person name="Derbikova K.S."/>
            <person name="Patrushev M.V."/>
            <person name="Toshchakov S.V."/>
        </authorList>
    </citation>
    <scope>NUCLEOTIDE SEQUENCE [LARGE SCALE GENOMIC DNA]</scope>
    <source>
        <strain evidence="2">1910b</strain>
    </source>
</reference>
<dbReference type="HOGENOM" id="CLU_805662_0_0_2"/>
<accession>S6A5T3</accession>
<organism evidence="1 2">
    <name type="scientific">Thermofilum adornatum</name>
    <dbReference type="NCBI Taxonomy" id="1365176"/>
    <lineage>
        <taxon>Archaea</taxon>
        <taxon>Thermoproteota</taxon>
        <taxon>Thermoprotei</taxon>
        <taxon>Thermofilales</taxon>
        <taxon>Thermofilaceae</taxon>
        <taxon>Thermofilum</taxon>
    </lineage>
</organism>
<dbReference type="GeneID" id="16573933"/>
<evidence type="ECO:0000313" key="2">
    <source>
        <dbReference type="Proteomes" id="UP000015543"/>
    </source>
</evidence>
<name>S6A5T3_9CREN</name>
<proteinExistence type="predicted"/>
<keyword evidence="2" id="KW-1185">Reference proteome</keyword>
<dbReference type="Proteomes" id="UP000015543">
    <property type="component" value="Chromosome"/>
</dbReference>
<gene>
    <name evidence="1" type="ORF">N186_06445</name>
</gene>
<dbReference type="RefSeq" id="WP_020962934.1">
    <property type="nucleotide sequence ID" value="NC_022093.1"/>
</dbReference>
<dbReference type="eggNOG" id="arCOG01580">
    <property type="taxonomic scope" value="Archaea"/>
</dbReference>
<sequence length="343" mass="39724">MQKLRELEYNALKYAVVARKYIDIARSLKTTPSYVSKLITGLERKGIKIYGKFDYASIGLIEYLMLLPFSQDIMEKNIPYIIQKTTLIKSKQKILMLRALIPDGAQKDFADILQADPNQMWRITSFSWNPYSSPLTVYMHGKITSNTLQLTELLETRKLVHTPPPKQQQKIDNLDLELVAEFTRNPFLKLSQLAQRKNMKNQTLNYHYTSHVKPIRLENEVIINPPPGYATRLLQIKTTRGHEEHIAWALSSLHYVQNTYALTGTGTVYTFLFPDPYEEKQLAETLYTCTAILDFTLFGYVTANKRYTVPFGDIIANGRYNIGIVYEALHVHRRKANYDIYEL</sequence>
<dbReference type="AlphaFoldDB" id="S6A5T3"/>
<dbReference type="EMBL" id="CP006646">
    <property type="protein sequence ID" value="AGT35627.1"/>
    <property type="molecule type" value="Genomic_DNA"/>
</dbReference>
<dbReference type="OrthoDB" id="381837at2157"/>